<protein>
    <submittedName>
        <fullName evidence="4">Response regulator</fullName>
    </submittedName>
</protein>
<dbReference type="InterPro" id="IPR007492">
    <property type="entry name" value="LytTR_DNA-bd_dom"/>
</dbReference>
<feature type="domain" description="HTH LytTR-type" evidence="3">
    <location>
        <begin position="133"/>
        <end position="236"/>
    </location>
</feature>
<evidence type="ECO:0000259" key="2">
    <source>
        <dbReference type="PROSITE" id="PS50110"/>
    </source>
</evidence>
<organism evidence="4 5">
    <name type="scientific">Massilia agrisoli</name>
    <dbReference type="NCBI Taxonomy" id="2892444"/>
    <lineage>
        <taxon>Bacteria</taxon>
        <taxon>Pseudomonadati</taxon>
        <taxon>Pseudomonadota</taxon>
        <taxon>Betaproteobacteria</taxon>
        <taxon>Burkholderiales</taxon>
        <taxon>Oxalobacteraceae</taxon>
        <taxon>Telluria group</taxon>
        <taxon>Massilia</taxon>
    </lineage>
</organism>
<dbReference type="PANTHER" id="PTHR37299">
    <property type="entry name" value="TRANSCRIPTIONAL REGULATOR-RELATED"/>
    <property type="match status" value="1"/>
</dbReference>
<feature type="domain" description="Response regulatory" evidence="2">
    <location>
        <begin position="2"/>
        <end position="114"/>
    </location>
</feature>
<dbReference type="PROSITE" id="PS50930">
    <property type="entry name" value="HTH_LYTTR"/>
    <property type="match status" value="1"/>
</dbReference>
<gene>
    <name evidence="4" type="ORF">LMJ30_12540</name>
</gene>
<evidence type="ECO:0000313" key="5">
    <source>
        <dbReference type="Proteomes" id="UP001198701"/>
    </source>
</evidence>
<accession>A0ABS8IVP9</accession>
<dbReference type="InterPro" id="IPR001789">
    <property type="entry name" value="Sig_transdc_resp-reg_receiver"/>
</dbReference>
<dbReference type="InterPro" id="IPR046947">
    <property type="entry name" value="LytR-like"/>
</dbReference>
<proteinExistence type="predicted"/>
<evidence type="ECO:0000259" key="3">
    <source>
        <dbReference type="PROSITE" id="PS50930"/>
    </source>
</evidence>
<dbReference type="PROSITE" id="PS50110">
    <property type="entry name" value="RESPONSE_REGULATORY"/>
    <property type="match status" value="1"/>
</dbReference>
<dbReference type="Pfam" id="PF04397">
    <property type="entry name" value="LytTR"/>
    <property type="match status" value="1"/>
</dbReference>
<dbReference type="InterPro" id="IPR011006">
    <property type="entry name" value="CheY-like_superfamily"/>
</dbReference>
<name>A0ABS8IVP9_9BURK</name>
<sequence>MRVLIVDDERPARDKLRRMLEQEPGMAAVQVACDAIDALEQCAAFAPDVAFLDIQMPEVTGIELAASLPAPAPLVVFVTAYDQYAVQAFDANAIDYLLKPYDQARLQRTLERVRERLRLRTPMAATSLPVRQLLVTERGTTHVIKVDDIEWIETADNYVILHTASAHPLLRQTLTGLLAQLDGAFVRCHRRAAVRPALVEQVVSLDKGDCELVLRGGARVPCSRQHRAAVLDSLQRTR</sequence>
<dbReference type="Pfam" id="PF00072">
    <property type="entry name" value="Response_reg"/>
    <property type="match status" value="1"/>
</dbReference>
<dbReference type="SMART" id="SM00448">
    <property type="entry name" value="REC"/>
    <property type="match status" value="1"/>
</dbReference>
<dbReference type="PANTHER" id="PTHR37299:SF1">
    <property type="entry name" value="STAGE 0 SPORULATION PROTEIN A HOMOLOG"/>
    <property type="match status" value="1"/>
</dbReference>
<keyword evidence="5" id="KW-1185">Reference proteome</keyword>
<reference evidence="4 5" key="1">
    <citation type="submission" date="2021-11" db="EMBL/GenBank/DDBJ databases">
        <authorList>
            <person name="Huq M.A."/>
        </authorList>
    </citation>
    <scope>NUCLEOTIDE SEQUENCE [LARGE SCALE GENOMIC DNA]</scope>
    <source>
        <strain evidence="4 5">MAHUQ-52</strain>
    </source>
</reference>
<evidence type="ECO:0000313" key="4">
    <source>
        <dbReference type="EMBL" id="MCC6071788.1"/>
    </source>
</evidence>
<dbReference type="Gene3D" id="2.40.50.1020">
    <property type="entry name" value="LytTr DNA-binding domain"/>
    <property type="match status" value="1"/>
</dbReference>
<keyword evidence="1" id="KW-0597">Phosphoprotein</keyword>
<dbReference type="Proteomes" id="UP001198701">
    <property type="component" value="Unassembled WGS sequence"/>
</dbReference>
<dbReference type="Gene3D" id="3.40.50.2300">
    <property type="match status" value="1"/>
</dbReference>
<dbReference type="SUPFAM" id="SSF52172">
    <property type="entry name" value="CheY-like"/>
    <property type="match status" value="1"/>
</dbReference>
<comment type="caution">
    <text evidence="4">The sequence shown here is derived from an EMBL/GenBank/DDBJ whole genome shotgun (WGS) entry which is preliminary data.</text>
</comment>
<evidence type="ECO:0000256" key="1">
    <source>
        <dbReference type="PROSITE-ProRule" id="PRU00169"/>
    </source>
</evidence>
<dbReference type="SMART" id="SM00850">
    <property type="entry name" value="LytTR"/>
    <property type="match status" value="1"/>
</dbReference>
<dbReference type="EMBL" id="JAJHPV010000013">
    <property type="protein sequence ID" value="MCC6071788.1"/>
    <property type="molecule type" value="Genomic_DNA"/>
</dbReference>
<feature type="modified residue" description="4-aspartylphosphate" evidence="1">
    <location>
        <position position="53"/>
    </location>
</feature>